<proteinExistence type="predicted"/>
<evidence type="ECO:0000313" key="1">
    <source>
        <dbReference type="EMBL" id="EDM99213.1"/>
    </source>
</evidence>
<dbReference type="AlphaFoldDB" id="A6NY43"/>
<protein>
    <submittedName>
        <fullName evidence="1">Uncharacterized protein</fullName>
    </submittedName>
</protein>
<dbReference type="EMBL" id="AAXG02000028">
    <property type="protein sequence ID" value="EDM99213.1"/>
    <property type="molecule type" value="Genomic_DNA"/>
</dbReference>
<keyword evidence="2" id="KW-1185">Reference proteome</keyword>
<dbReference type="RefSeq" id="WP_006573650.1">
    <property type="nucleotide sequence ID" value="NZ_AAXG02000028.1"/>
</dbReference>
<reference evidence="1 2" key="2">
    <citation type="submission" date="2007-06" db="EMBL/GenBank/DDBJ databases">
        <title>Draft genome sequence of Pseudoflavonifractor capillosus ATCC 29799.</title>
        <authorList>
            <person name="Sudarsanam P."/>
            <person name="Ley R."/>
            <person name="Guruge J."/>
            <person name="Turnbaugh P.J."/>
            <person name="Mahowald M."/>
            <person name="Liep D."/>
            <person name="Gordon J."/>
        </authorList>
    </citation>
    <scope>NUCLEOTIDE SEQUENCE [LARGE SCALE GENOMIC DNA]</scope>
    <source>
        <strain evidence="1 2">ATCC 29799</strain>
    </source>
</reference>
<dbReference type="Proteomes" id="UP000003639">
    <property type="component" value="Unassembled WGS sequence"/>
</dbReference>
<gene>
    <name evidence="1" type="ORF">BACCAP_03142</name>
</gene>
<dbReference type="STRING" id="411467.BACCAP_03142"/>
<reference evidence="1 2" key="1">
    <citation type="submission" date="2007-04" db="EMBL/GenBank/DDBJ databases">
        <authorList>
            <person name="Fulton L."/>
            <person name="Clifton S."/>
            <person name="Fulton B."/>
            <person name="Xu J."/>
            <person name="Minx P."/>
            <person name="Pepin K.H."/>
            <person name="Johnson M."/>
            <person name="Thiruvilangam P."/>
            <person name="Bhonagiri V."/>
            <person name="Nash W.E."/>
            <person name="Mardis E.R."/>
            <person name="Wilson R.K."/>
        </authorList>
    </citation>
    <scope>NUCLEOTIDE SEQUENCE [LARGE SCALE GENOMIC DNA]</scope>
    <source>
        <strain evidence="1 2">ATCC 29799</strain>
    </source>
</reference>
<name>A6NY43_9FIRM</name>
<comment type="caution">
    <text evidence="1">The sequence shown here is derived from an EMBL/GenBank/DDBJ whole genome shotgun (WGS) entry which is preliminary data.</text>
</comment>
<sequence>MVTYDSHPKITLDMENGIYVFPPESATGKTYLFGILRNLQMTGCPIVTYNYWDYTMGVKLGDKLREFNPEVVMVDRMDCFDTDEDVRSSLLSMRSKAIVLLDLKYLSPPPFGCRFAEIDLSPDAIEVVG</sequence>
<accession>A6NY43</accession>
<evidence type="ECO:0000313" key="2">
    <source>
        <dbReference type="Proteomes" id="UP000003639"/>
    </source>
</evidence>
<organism evidence="1 2">
    <name type="scientific">Pseudoflavonifractor capillosus ATCC 29799</name>
    <dbReference type="NCBI Taxonomy" id="411467"/>
    <lineage>
        <taxon>Bacteria</taxon>
        <taxon>Bacillati</taxon>
        <taxon>Bacillota</taxon>
        <taxon>Clostridia</taxon>
        <taxon>Eubacteriales</taxon>
        <taxon>Oscillospiraceae</taxon>
        <taxon>Pseudoflavonifractor</taxon>
    </lineage>
</organism>